<evidence type="ECO:0000259" key="8">
    <source>
        <dbReference type="Pfam" id="PF01757"/>
    </source>
</evidence>
<dbReference type="PANTHER" id="PTHR40074">
    <property type="entry name" value="O-ACETYLTRANSFERASE WECH"/>
    <property type="match status" value="1"/>
</dbReference>
<keyword evidence="4 7" id="KW-0812">Transmembrane</keyword>
<keyword evidence="3" id="KW-1003">Cell membrane</keyword>
<evidence type="ECO:0000256" key="3">
    <source>
        <dbReference type="ARBA" id="ARBA00022475"/>
    </source>
</evidence>
<evidence type="ECO:0000256" key="1">
    <source>
        <dbReference type="ARBA" id="ARBA00004651"/>
    </source>
</evidence>
<keyword evidence="9" id="KW-0808">Transferase</keyword>
<dbReference type="PANTHER" id="PTHR40074:SF2">
    <property type="entry name" value="O-ACETYLTRANSFERASE WECH"/>
    <property type="match status" value="1"/>
</dbReference>
<feature type="domain" description="Acyltransferase 3" evidence="8">
    <location>
        <begin position="10"/>
        <end position="352"/>
    </location>
</feature>
<proteinExistence type="inferred from homology"/>
<dbReference type="GO" id="GO:0005886">
    <property type="term" value="C:plasma membrane"/>
    <property type="evidence" value="ECO:0007669"/>
    <property type="project" value="UniProtKB-SubCell"/>
</dbReference>
<feature type="transmembrane region" description="Helical" evidence="7">
    <location>
        <begin position="166"/>
        <end position="187"/>
    </location>
</feature>
<feature type="transmembrane region" description="Helical" evidence="7">
    <location>
        <begin position="93"/>
        <end position="110"/>
    </location>
</feature>
<protein>
    <submittedName>
        <fullName evidence="9">Acyltransferase</fullName>
    </submittedName>
</protein>
<evidence type="ECO:0000313" key="9">
    <source>
        <dbReference type="EMBL" id="TDL90491.1"/>
    </source>
</evidence>
<keyword evidence="5 7" id="KW-1133">Transmembrane helix</keyword>
<feature type="transmembrane region" description="Helical" evidence="7">
    <location>
        <begin position="240"/>
        <end position="265"/>
    </location>
</feature>
<evidence type="ECO:0000256" key="4">
    <source>
        <dbReference type="ARBA" id="ARBA00022692"/>
    </source>
</evidence>
<dbReference type="GO" id="GO:0016413">
    <property type="term" value="F:O-acetyltransferase activity"/>
    <property type="evidence" value="ECO:0007669"/>
    <property type="project" value="TreeGrafter"/>
</dbReference>
<keyword evidence="10" id="KW-1185">Reference proteome</keyword>
<comment type="similarity">
    <text evidence="2">Belongs to the acyltransferase 3 family.</text>
</comment>
<feature type="transmembrane region" description="Helical" evidence="7">
    <location>
        <begin position="300"/>
        <end position="321"/>
    </location>
</feature>
<gene>
    <name evidence="9" type="ORF">E2L05_05170</name>
</gene>
<keyword evidence="6 7" id="KW-0472">Membrane</keyword>
<keyword evidence="9" id="KW-0012">Acyltransferase</keyword>
<dbReference type="RefSeq" id="WP_133341832.1">
    <property type="nucleotide sequence ID" value="NZ_SMZO01000008.1"/>
</dbReference>
<evidence type="ECO:0000256" key="5">
    <source>
        <dbReference type="ARBA" id="ARBA00022989"/>
    </source>
</evidence>
<feature type="transmembrane region" description="Helical" evidence="7">
    <location>
        <begin position="333"/>
        <end position="355"/>
    </location>
</feature>
<evidence type="ECO:0000256" key="7">
    <source>
        <dbReference type="SAM" id="Phobius"/>
    </source>
</evidence>
<accession>A0A4R6B065</accession>
<comment type="caution">
    <text evidence="9">The sequence shown here is derived from an EMBL/GenBank/DDBJ whole genome shotgun (WGS) entry which is preliminary data.</text>
</comment>
<name>A0A4R6B065_9RHOB</name>
<feature type="transmembrane region" description="Helical" evidence="7">
    <location>
        <begin position="142"/>
        <end position="159"/>
    </location>
</feature>
<comment type="subcellular location">
    <subcellularLocation>
        <location evidence="1">Cell membrane</location>
        <topology evidence="1">Multi-pass membrane protein</topology>
    </subcellularLocation>
</comment>
<dbReference type="Proteomes" id="UP000294562">
    <property type="component" value="Unassembled WGS sequence"/>
</dbReference>
<evidence type="ECO:0000313" key="10">
    <source>
        <dbReference type="Proteomes" id="UP000294562"/>
    </source>
</evidence>
<dbReference type="EMBL" id="SMZO01000008">
    <property type="protein sequence ID" value="TDL90491.1"/>
    <property type="molecule type" value="Genomic_DNA"/>
</dbReference>
<dbReference type="GO" id="GO:0009246">
    <property type="term" value="P:enterobacterial common antigen biosynthetic process"/>
    <property type="evidence" value="ECO:0007669"/>
    <property type="project" value="TreeGrafter"/>
</dbReference>
<dbReference type="Pfam" id="PF01757">
    <property type="entry name" value="Acyl_transf_3"/>
    <property type="match status" value="1"/>
</dbReference>
<sequence length="384" mass="43691">MSAAEKPRLVWFDANRVCAALGVVLIHSTTDFSGGIFPDATTGERFVPVFLRSVAEFSGSEMFFMFSLFLMAMRVDRHRPGYFPALGEQARRLLVPFAVWTVFYAFFRLLKADAFNYAPYIWGQLSDWKMWVSYFVLGKSQYHMHFLPTLFALFMFFPVMRLGTRYPILGIALFATLGAMNHIQAYIWSLGLDPLLRDYLVRFTKVMGYVGYGLAAFALYSLWKDGIPRGESKLIRKGGFYFAAMAYIATLPFFGVALFTGHWGVRGGWDFYGHFLMPLLMFCLFMGGQYRNWSPRWSLLAKYTFGVYLVHPLVIDVYDVFVVTTGLSKMMDPWLIVTSRYAFALPGSFLLAIGIGKLKATAWTIGLGPAPWEWRRSSVVPGAK</sequence>
<organism evidence="9 10">
    <name type="scientific">Meridianimarinicoccus aquatilis</name>
    <dbReference type="NCBI Taxonomy" id="2552766"/>
    <lineage>
        <taxon>Bacteria</taxon>
        <taxon>Pseudomonadati</taxon>
        <taxon>Pseudomonadota</taxon>
        <taxon>Alphaproteobacteria</taxon>
        <taxon>Rhodobacterales</taxon>
        <taxon>Paracoccaceae</taxon>
        <taxon>Meridianimarinicoccus</taxon>
    </lineage>
</organism>
<feature type="transmembrane region" description="Helical" evidence="7">
    <location>
        <begin position="271"/>
        <end position="288"/>
    </location>
</feature>
<evidence type="ECO:0000256" key="6">
    <source>
        <dbReference type="ARBA" id="ARBA00023136"/>
    </source>
</evidence>
<evidence type="ECO:0000256" key="2">
    <source>
        <dbReference type="ARBA" id="ARBA00007400"/>
    </source>
</evidence>
<dbReference type="AlphaFoldDB" id="A0A4R6B065"/>
<reference evidence="9 10" key="1">
    <citation type="submission" date="2019-03" db="EMBL/GenBank/DDBJ databases">
        <title>Rhodobacteraceae bacterium SM1902, a new member of the family Rhodobacteraceae isolated from Yantai.</title>
        <authorList>
            <person name="Sun Y."/>
        </authorList>
    </citation>
    <scope>NUCLEOTIDE SEQUENCE [LARGE SCALE GENOMIC DNA]</scope>
    <source>
        <strain evidence="9 10">SM1902</strain>
    </source>
</reference>
<dbReference type="OrthoDB" id="1072135at2"/>
<dbReference type="InterPro" id="IPR002656">
    <property type="entry name" value="Acyl_transf_3_dom"/>
</dbReference>
<feature type="transmembrane region" description="Helical" evidence="7">
    <location>
        <begin position="199"/>
        <end position="220"/>
    </location>
</feature>
<feature type="transmembrane region" description="Helical" evidence="7">
    <location>
        <begin position="49"/>
        <end position="72"/>
    </location>
</feature>